<dbReference type="Gene3D" id="3.30.70.360">
    <property type="match status" value="1"/>
</dbReference>
<dbReference type="InterPro" id="IPR002933">
    <property type="entry name" value="Peptidase_M20"/>
</dbReference>
<evidence type="ECO:0000259" key="1">
    <source>
        <dbReference type="Pfam" id="PF07687"/>
    </source>
</evidence>
<evidence type="ECO:0000313" key="3">
    <source>
        <dbReference type="Proteomes" id="UP001501822"/>
    </source>
</evidence>
<dbReference type="PANTHER" id="PTHR11014">
    <property type="entry name" value="PEPTIDASE M20 FAMILY MEMBER"/>
    <property type="match status" value="1"/>
</dbReference>
<dbReference type="RefSeq" id="WP_252799566.1">
    <property type="nucleotide sequence ID" value="NZ_BAAABM010000007.1"/>
</dbReference>
<dbReference type="EMBL" id="BAAABM010000007">
    <property type="protein sequence ID" value="GAA0322242.1"/>
    <property type="molecule type" value="Genomic_DNA"/>
</dbReference>
<dbReference type="NCBIfam" id="TIGR01891">
    <property type="entry name" value="amidohydrolases"/>
    <property type="match status" value="1"/>
</dbReference>
<organism evidence="2 3">
    <name type="scientific">Actinoallomurus spadix</name>
    <dbReference type="NCBI Taxonomy" id="79912"/>
    <lineage>
        <taxon>Bacteria</taxon>
        <taxon>Bacillati</taxon>
        <taxon>Actinomycetota</taxon>
        <taxon>Actinomycetes</taxon>
        <taxon>Streptosporangiales</taxon>
        <taxon>Thermomonosporaceae</taxon>
        <taxon>Actinoallomurus</taxon>
    </lineage>
</organism>
<feature type="domain" description="Peptidase M20 dimerisation" evidence="1">
    <location>
        <begin position="194"/>
        <end position="277"/>
    </location>
</feature>
<dbReference type="InterPro" id="IPR011650">
    <property type="entry name" value="Peptidase_M20_dimer"/>
</dbReference>
<dbReference type="Gene3D" id="3.40.630.10">
    <property type="entry name" value="Zn peptidases"/>
    <property type="match status" value="1"/>
</dbReference>
<dbReference type="PIRSF" id="PIRSF005962">
    <property type="entry name" value="Pept_M20D_amidohydro"/>
    <property type="match status" value="1"/>
</dbReference>
<comment type="caution">
    <text evidence="2">The sequence shown here is derived from an EMBL/GenBank/DDBJ whole genome shotgun (WGS) entry which is preliminary data.</text>
</comment>
<dbReference type="Proteomes" id="UP001501822">
    <property type="component" value="Unassembled WGS sequence"/>
</dbReference>
<accession>A0ABP3FRV5</accession>
<keyword evidence="3" id="KW-1185">Reference proteome</keyword>
<dbReference type="Pfam" id="PF07687">
    <property type="entry name" value="M20_dimer"/>
    <property type="match status" value="1"/>
</dbReference>
<reference evidence="3" key="1">
    <citation type="journal article" date="2019" name="Int. J. Syst. Evol. Microbiol.">
        <title>The Global Catalogue of Microorganisms (GCM) 10K type strain sequencing project: providing services to taxonomists for standard genome sequencing and annotation.</title>
        <authorList>
            <consortium name="The Broad Institute Genomics Platform"/>
            <consortium name="The Broad Institute Genome Sequencing Center for Infectious Disease"/>
            <person name="Wu L."/>
            <person name="Ma J."/>
        </authorList>
    </citation>
    <scope>NUCLEOTIDE SEQUENCE [LARGE SCALE GENOMIC DNA]</scope>
    <source>
        <strain evidence="3">JCM 3146</strain>
    </source>
</reference>
<dbReference type="InterPro" id="IPR017439">
    <property type="entry name" value="Amidohydrolase"/>
</dbReference>
<dbReference type="CDD" id="cd03886">
    <property type="entry name" value="M20_Acy1"/>
    <property type="match status" value="1"/>
</dbReference>
<dbReference type="PANTHER" id="PTHR11014:SF63">
    <property type="entry name" value="METALLOPEPTIDASE, PUTATIVE (AFU_ORTHOLOGUE AFUA_6G09600)-RELATED"/>
    <property type="match status" value="1"/>
</dbReference>
<dbReference type="SUPFAM" id="SSF53187">
    <property type="entry name" value="Zn-dependent exopeptidases"/>
    <property type="match status" value="1"/>
</dbReference>
<dbReference type="InterPro" id="IPR036264">
    <property type="entry name" value="Bact_exopeptidase_dim_dom"/>
</dbReference>
<sequence>MKILREAQALLGELTNLRHRLHAHPELGLDLPRTQAAVLEALDDLPLEITPGKNATSVTAVLRGHAPIAAGERTTVLLRADMDAVPVSEETGLPFRSRVEGAMHACGHDLHTAMLAGAARLLATRRDRLRGDVVLMFQPGEEGWEGARTMIEEGVLDASGRRADAAYGLHVFSTLPQRLFTRPGPMLAASSALLVTVHGAGGHASAPHLARDPVPATAEMISALQTMVTRRFDAFDPVVLTVGMVHAGTRRNVIPATATFEATIRTFGDSVADRVGEEALRLLQGIADAHGVRVDARFVRERPATVNDAAETAFAERTIRDVFGADLHEPLPRPFTGAEDFSRVLAEVPGSFVALGALPAGADPRDAAYNHSGHAVFDDAVLPLGAALYAELALRRTAVRPSGLPETPGEVQ</sequence>
<dbReference type="Pfam" id="PF01546">
    <property type="entry name" value="Peptidase_M20"/>
    <property type="match status" value="1"/>
</dbReference>
<name>A0ABP3FRV5_9ACTN</name>
<proteinExistence type="predicted"/>
<evidence type="ECO:0000313" key="2">
    <source>
        <dbReference type="EMBL" id="GAA0322242.1"/>
    </source>
</evidence>
<protein>
    <submittedName>
        <fullName evidence="2">M20 family metallopeptidase</fullName>
    </submittedName>
</protein>
<gene>
    <name evidence="2" type="ORF">GCM10010151_10070</name>
</gene>
<dbReference type="SUPFAM" id="SSF55031">
    <property type="entry name" value="Bacterial exopeptidase dimerisation domain"/>
    <property type="match status" value="1"/>
</dbReference>